<feature type="region of interest" description="Disordered" evidence="1">
    <location>
        <begin position="44"/>
        <end position="112"/>
    </location>
</feature>
<reference evidence="3" key="1">
    <citation type="submission" date="2023-10" db="EMBL/GenBank/DDBJ databases">
        <title>Genome assemblies of two species of porcelain crab, Petrolisthes cinctipes and Petrolisthes manimaculis (Anomura: Porcellanidae).</title>
        <authorList>
            <person name="Angst P."/>
        </authorList>
    </citation>
    <scope>NUCLEOTIDE SEQUENCE</scope>
    <source>
        <strain evidence="3">PB745_01</strain>
        <tissue evidence="3">Gill</tissue>
    </source>
</reference>
<gene>
    <name evidence="3" type="ORF">Pcinc_003997</name>
</gene>
<name>A0AAE1GMD2_PETCI</name>
<evidence type="ECO:0000313" key="4">
    <source>
        <dbReference type="Proteomes" id="UP001286313"/>
    </source>
</evidence>
<protein>
    <submittedName>
        <fullName evidence="3">Uncharacterized protein</fullName>
    </submittedName>
</protein>
<organism evidence="3 4">
    <name type="scientific">Petrolisthes cinctipes</name>
    <name type="common">Flat porcelain crab</name>
    <dbReference type="NCBI Taxonomy" id="88211"/>
    <lineage>
        <taxon>Eukaryota</taxon>
        <taxon>Metazoa</taxon>
        <taxon>Ecdysozoa</taxon>
        <taxon>Arthropoda</taxon>
        <taxon>Crustacea</taxon>
        <taxon>Multicrustacea</taxon>
        <taxon>Malacostraca</taxon>
        <taxon>Eumalacostraca</taxon>
        <taxon>Eucarida</taxon>
        <taxon>Decapoda</taxon>
        <taxon>Pleocyemata</taxon>
        <taxon>Anomura</taxon>
        <taxon>Galatheoidea</taxon>
        <taxon>Porcellanidae</taxon>
        <taxon>Petrolisthes</taxon>
    </lineage>
</organism>
<evidence type="ECO:0000256" key="2">
    <source>
        <dbReference type="SAM" id="SignalP"/>
    </source>
</evidence>
<dbReference type="Proteomes" id="UP001286313">
    <property type="component" value="Unassembled WGS sequence"/>
</dbReference>
<dbReference type="EMBL" id="JAWQEG010000285">
    <property type="protein sequence ID" value="KAK3892143.1"/>
    <property type="molecule type" value="Genomic_DNA"/>
</dbReference>
<keyword evidence="2" id="KW-0732">Signal</keyword>
<comment type="caution">
    <text evidence="3">The sequence shown here is derived from an EMBL/GenBank/DDBJ whole genome shotgun (WGS) entry which is preliminary data.</text>
</comment>
<dbReference type="AlphaFoldDB" id="A0AAE1GMD2"/>
<evidence type="ECO:0000313" key="3">
    <source>
        <dbReference type="EMBL" id="KAK3892143.1"/>
    </source>
</evidence>
<sequence length="235" mass="25853">MRLFVVLSLGLVVAFMVVQAHANTNQLRDAANLDNPELLAELNKNDVDEKDRTEKVRVPARADKDDDDKDKNKRGRGEAKKNKDTNRRVRVQNKEARTKSSHSSVKGPKQSCPGKCIRRDASCNGGRVLKNACKKGICCITGDKKDGKIKTTRKGAKRKCKPLDECSARNGECVKVNKNCKSGQSSATNSDGKFCSKNNCKCCFTEGDDGRKEVVVVVMVVMEKKEGKYGGKGEI</sequence>
<keyword evidence="4" id="KW-1185">Reference proteome</keyword>
<proteinExistence type="predicted"/>
<feature type="signal peptide" evidence="2">
    <location>
        <begin position="1"/>
        <end position="22"/>
    </location>
</feature>
<feature type="chain" id="PRO_5041989978" evidence="2">
    <location>
        <begin position="23"/>
        <end position="235"/>
    </location>
</feature>
<accession>A0AAE1GMD2</accession>
<evidence type="ECO:0000256" key="1">
    <source>
        <dbReference type="SAM" id="MobiDB-lite"/>
    </source>
</evidence>
<feature type="compositionally biased region" description="Basic and acidic residues" evidence="1">
    <location>
        <begin position="44"/>
        <end position="98"/>
    </location>
</feature>